<evidence type="ECO:0000313" key="3">
    <source>
        <dbReference type="EMBL" id="MDR6866165.1"/>
    </source>
</evidence>
<gene>
    <name evidence="3" type="ORF">J2Y69_000750</name>
</gene>
<dbReference type="RefSeq" id="WP_310017694.1">
    <property type="nucleotide sequence ID" value="NZ_JAVDUM010000002.1"/>
</dbReference>
<proteinExistence type="predicted"/>
<sequence>MRRRAFLALAVMSSLGLAACAPAANSAVALSRRATRRLPRPPGIAQIFPVHSRSEQAVIDHAGRLPVDWGMHLSGIKSALTVPQMPGGRPRVALTFDACGGQDGSGYDEALIRTLTDQHVPATLFLNHRWAEARRPLVADLATHPAFEIANHGWRHAPLSVTGRAAYGIPGLSSVQEAVDEVWRNHELLGELAGRPPRYFRAGTAHYDDVGVSIVRALGETPLGFSVNGDGGATYSARTVAAEVHAAEAGAVVIAHMNQPGSGTAEGIRRAIGEMRDRGVEFVGVD</sequence>
<dbReference type="PROSITE" id="PS51257">
    <property type="entry name" value="PROKAR_LIPOPROTEIN"/>
    <property type="match status" value="1"/>
</dbReference>
<dbReference type="PANTHER" id="PTHR10587:SF134">
    <property type="entry name" value="SECRETED PROTEIN"/>
    <property type="match status" value="1"/>
</dbReference>
<dbReference type="Proteomes" id="UP001259347">
    <property type="component" value="Unassembled WGS sequence"/>
</dbReference>
<evidence type="ECO:0000256" key="1">
    <source>
        <dbReference type="SAM" id="SignalP"/>
    </source>
</evidence>
<evidence type="ECO:0000313" key="4">
    <source>
        <dbReference type="Proteomes" id="UP001259347"/>
    </source>
</evidence>
<dbReference type="InterPro" id="IPR050248">
    <property type="entry name" value="Polysacc_deacetylase_ArnD"/>
</dbReference>
<dbReference type="Pfam" id="PF01522">
    <property type="entry name" value="Polysacc_deac_1"/>
    <property type="match status" value="1"/>
</dbReference>
<feature type="chain" id="PRO_5046943424" evidence="1">
    <location>
        <begin position="24"/>
        <end position="286"/>
    </location>
</feature>
<evidence type="ECO:0000259" key="2">
    <source>
        <dbReference type="PROSITE" id="PS51677"/>
    </source>
</evidence>
<dbReference type="InterPro" id="IPR002509">
    <property type="entry name" value="NODB_dom"/>
</dbReference>
<name>A0ABU1S980_9MICO</name>
<dbReference type="PANTHER" id="PTHR10587">
    <property type="entry name" value="GLYCOSYL TRANSFERASE-RELATED"/>
    <property type="match status" value="1"/>
</dbReference>
<keyword evidence="1" id="KW-0732">Signal</keyword>
<dbReference type="SUPFAM" id="SSF88713">
    <property type="entry name" value="Glycoside hydrolase/deacetylase"/>
    <property type="match status" value="1"/>
</dbReference>
<protein>
    <submittedName>
        <fullName evidence="3">Peptidoglycan/xylan/chitin deacetylase (PgdA/CDA1 family)</fullName>
    </submittedName>
</protein>
<dbReference type="InterPro" id="IPR011330">
    <property type="entry name" value="Glyco_hydro/deAcase_b/a-brl"/>
</dbReference>
<feature type="domain" description="NodB homology" evidence="2">
    <location>
        <begin position="90"/>
        <end position="286"/>
    </location>
</feature>
<reference evidence="3 4" key="1">
    <citation type="submission" date="2023-07" db="EMBL/GenBank/DDBJ databases">
        <title>Sorghum-associated microbial communities from plants grown in Nebraska, USA.</title>
        <authorList>
            <person name="Schachtman D."/>
        </authorList>
    </citation>
    <scope>NUCLEOTIDE SEQUENCE [LARGE SCALE GENOMIC DNA]</scope>
    <source>
        <strain evidence="3 4">2980</strain>
    </source>
</reference>
<dbReference type="EMBL" id="JAVDUM010000002">
    <property type="protein sequence ID" value="MDR6866165.1"/>
    <property type="molecule type" value="Genomic_DNA"/>
</dbReference>
<organism evidence="3 4">
    <name type="scientific">Microbacterium resistens</name>
    <dbReference type="NCBI Taxonomy" id="156977"/>
    <lineage>
        <taxon>Bacteria</taxon>
        <taxon>Bacillati</taxon>
        <taxon>Actinomycetota</taxon>
        <taxon>Actinomycetes</taxon>
        <taxon>Micrococcales</taxon>
        <taxon>Microbacteriaceae</taxon>
        <taxon>Microbacterium</taxon>
    </lineage>
</organism>
<feature type="signal peptide" evidence="1">
    <location>
        <begin position="1"/>
        <end position="23"/>
    </location>
</feature>
<dbReference type="Gene3D" id="3.20.20.370">
    <property type="entry name" value="Glycoside hydrolase/deacetylase"/>
    <property type="match status" value="1"/>
</dbReference>
<dbReference type="PROSITE" id="PS51677">
    <property type="entry name" value="NODB"/>
    <property type="match status" value="1"/>
</dbReference>
<keyword evidence="4" id="KW-1185">Reference proteome</keyword>
<accession>A0ABU1S980</accession>
<comment type="caution">
    <text evidence="3">The sequence shown here is derived from an EMBL/GenBank/DDBJ whole genome shotgun (WGS) entry which is preliminary data.</text>
</comment>